<dbReference type="SUPFAM" id="SSF55729">
    <property type="entry name" value="Acyl-CoA N-acyltransferases (Nat)"/>
    <property type="match status" value="1"/>
</dbReference>
<dbReference type="AlphaFoldDB" id="A0A1I3WNL6"/>
<accession>A0A1I3WNL6</accession>
<dbReference type="Proteomes" id="UP000183557">
    <property type="component" value="Unassembled WGS sequence"/>
</dbReference>
<dbReference type="Gene3D" id="3.40.630.30">
    <property type="match status" value="1"/>
</dbReference>
<sequence length="195" mass="22748">MTKEKYTVHYPTKNHIQGMLNLNYKIYPEDWHVSPVFVERVMNKNPYVYRIIEVDGEVKGIYSMFPLNQEVYEAILSGEMDEKHLDSYILDYASSEEAYLYFISMIVDIYDSERKAYAKQLIRDIPKRLNEIETMGTNIKEIGAIAISEEGERIASKIGFAFTGKYVSHKEEKFPVFRGQKEDFTASIQEANKNK</sequence>
<evidence type="ECO:0000313" key="2">
    <source>
        <dbReference type="Proteomes" id="UP000183557"/>
    </source>
</evidence>
<dbReference type="RefSeq" id="WP_075036974.1">
    <property type="nucleotide sequence ID" value="NZ_FOSB01000007.1"/>
</dbReference>
<gene>
    <name evidence="1" type="ORF">SAMN04487936_10744</name>
</gene>
<proteinExistence type="predicted"/>
<dbReference type="InterPro" id="IPR016181">
    <property type="entry name" value="Acyl_CoA_acyltransferase"/>
</dbReference>
<keyword evidence="2" id="KW-1185">Reference proteome</keyword>
<dbReference type="OrthoDB" id="2836154at2"/>
<evidence type="ECO:0000313" key="1">
    <source>
        <dbReference type="EMBL" id="SFK08769.1"/>
    </source>
</evidence>
<dbReference type="EMBL" id="FOSB01000007">
    <property type="protein sequence ID" value="SFK08769.1"/>
    <property type="molecule type" value="Genomic_DNA"/>
</dbReference>
<evidence type="ECO:0008006" key="3">
    <source>
        <dbReference type="Google" id="ProtNLM"/>
    </source>
</evidence>
<protein>
    <recommendedName>
        <fullName evidence="3">N-acetyltransferase domain-containing protein</fullName>
    </recommendedName>
</protein>
<reference evidence="2" key="1">
    <citation type="submission" date="2016-10" db="EMBL/GenBank/DDBJ databases">
        <authorList>
            <person name="Varghese N."/>
            <person name="Submissions S."/>
        </authorList>
    </citation>
    <scope>NUCLEOTIDE SEQUENCE [LARGE SCALE GENOMIC DNA]</scope>
    <source>
        <strain evidence="2">CGMCC 1.3704</strain>
    </source>
</reference>
<name>A0A1I3WNL6_HALDA</name>
<organism evidence="1 2">
    <name type="scientific">Halobacillus dabanensis</name>
    <dbReference type="NCBI Taxonomy" id="240302"/>
    <lineage>
        <taxon>Bacteria</taxon>
        <taxon>Bacillati</taxon>
        <taxon>Bacillota</taxon>
        <taxon>Bacilli</taxon>
        <taxon>Bacillales</taxon>
        <taxon>Bacillaceae</taxon>
        <taxon>Halobacillus</taxon>
    </lineage>
</organism>